<gene>
    <name evidence="2" type="ORF">ACFSTE_01680</name>
</gene>
<reference evidence="3" key="1">
    <citation type="journal article" date="2019" name="Int. J. Syst. Evol. Microbiol.">
        <title>The Global Catalogue of Microorganisms (GCM) 10K type strain sequencing project: providing services to taxonomists for standard genome sequencing and annotation.</title>
        <authorList>
            <consortium name="The Broad Institute Genomics Platform"/>
            <consortium name="The Broad Institute Genome Sequencing Center for Infectious Disease"/>
            <person name="Wu L."/>
            <person name="Ma J."/>
        </authorList>
    </citation>
    <scope>NUCLEOTIDE SEQUENCE [LARGE SCALE GENOMIC DNA]</scope>
    <source>
        <strain evidence="3">KCTC 42423</strain>
    </source>
</reference>
<organism evidence="2 3">
    <name type="scientific">Aquimarina hainanensis</name>
    <dbReference type="NCBI Taxonomy" id="1578017"/>
    <lineage>
        <taxon>Bacteria</taxon>
        <taxon>Pseudomonadati</taxon>
        <taxon>Bacteroidota</taxon>
        <taxon>Flavobacteriia</taxon>
        <taxon>Flavobacteriales</taxon>
        <taxon>Flavobacteriaceae</taxon>
        <taxon>Aquimarina</taxon>
    </lineage>
</organism>
<feature type="chain" id="PRO_5045261938" evidence="1">
    <location>
        <begin position="22"/>
        <end position="212"/>
    </location>
</feature>
<evidence type="ECO:0000313" key="3">
    <source>
        <dbReference type="Proteomes" id="UP001597459"/>
    </source>
</evidence>
<proteinExistence type="predicted"/>
<evidence type="ECO:0000313" key="2">
    <source>
        <dbReference type="EMBL" id="MFD2589523.1"/>
    </source>
</evidence>
<evidence type="ECO:0000256" key="1">
    <source>
        <dbReference type="SAM" id="SignalP"/>
    </source>
</evidence>
<dbReference type="Proteomes" id="UP001597459">
    <property type="component" value="Unassembled WGS sequence"/>
</dbReference>
<dbReference type="EMBL" id="JBHULX010000001">
    <property type="protein sequence ID" value="MFD2589523.1"/>
    <property type="molecule type" value="Genomic_DNA"/>
</dbReference>
<dbReference type="InterPro" id="IPR025921">
    <property type="entry name" value="HmuY"/>
</dbReference>
<dbReference type="CDD" id="cd12105">
    <property type="entry name" value="HmuY"/>
    <property type="match status" value="1"/>
</dbReference>
<sequence length="212" mass="22418">MRTTVLLGMLLLFVGVTSCSSDDDAAPLMEVESSKASNIHAPQQGGQGKPVSGPFTKFDFKTGKITTSDQEWDIAFRGTTIIVNGGAPSGTTDEPARSGEAAAYITSGTSLAGVTSVDTSKLTQDGADGLAISTGSGEGWYTYDSTTHIVSPVVGKVLVVKTRDGRYAKLEILSYYKDAPAPADLTQEIILGSSRYYTFNYVYQPNDGVTTF</sequence>
<accession>A0ABW5N5Q0</accession>
<keyword evidence="3" id="KW-1185">Reference proteome</keyword>
<name>A0ABW5N5Q0_9FLAO</name>
<protein>
    <submittedName>
        <fullName evidence="2">HmuY family protein</fullName>
    </submittedName>
</protein>
<keyword evidence="1" id="KW-0732">Signal</keyword>
<comment type="caution">
    <text evidence="2">The sequence shown here is derived from an EMBL/GenBank/DDBJ whole genome shotgun (WGS) entry which is preliminary data.</text>
</comment>
<dbReference type="RefSeq" id="WP_378258135.1">
    <property type="nucleotide sequence ID" value="NZ_JBHSJV010000001.1"/>
</dbReference>
<feature type="signal peptide" evidence="1">
    <location>
        <begin position="1"/>
        <end position="21"/>
    </location>
</feature>
<dbReference type="Pfam" id="PF14064">
    <property type="entry name" value="HmuY"/>
    <property type="match status" value="1"/>
</dbReference>
<dbReference type="PROSITE" id="PS51257">
    <property type="entry name" value="PROKAR_LIPOPROTEIN"/>
    <property type="match status" value="1"/>
</dbReference>